<evidence type="ECO:0000313" key="15">
    <source>
        <dbReference type="EMBL" id="EWC43599.1"/>
    </source>
</evidence>
<proteinExistence type="predicted"/>
<dbReference type="PANTHER" id="PTHR46980:SF2">
    <property type="entry name" value="TRICALBIN-1-RELATED"/>
    <property type="match status" value="1"/>
</dbReference>
<dbReference type="InterPro" id="IPR052455">
    <property type="entry name" value="Tricalbin_domain"/>
</dbReference>
<keyword evidence="6" id="KW-0256">Endoplasmic reticulum</keyword>
<feature type="compositionally biased region" description="Pro residues" evidence="11">
    <location>
        <begin position="7"/>
        <end position="27"/>
    </location>
</feature>
<keyword evidence="9" id="KW-0446">Lipid-binding</keyword>
<dbReference type="SUPFAM" id="SSF49562">
    <property type="entry name" value="C2 domain (Calcium/lipid-binding domain, CaLB)"/>
    <property type="match status" value="4"/>
</dbReference>
<comment type="subcellular location">
    <subcellularLocation>
        <location evidence="1">Endoplasmic reticulum membrane</location>
    </subcellularLocation>
</comment>
<dbReference type="GO" id="GO:0006869">
    <property type="term" value="P:lipid transport"/>
    <property type="evidence" value="ECO:0007669"/>
    <property type="project" value="UniProtKB-KW"/>
</dbReference>
<feature type="domain" description="C2" evidence="13">
    <location>
        <begin position="604"/>
        <end position="723"/>
    </location>
</feature>
<evidence type="ECO:0000256" key="5">
    <source>
        <dbReference type="ARBA" id="ARBA00022737"/>
    </source>
</evidence>
<keyword evidence="2" id="KW-0813">Transport</keyword>
<dbReference type="InterPro" id="IPR031468">
    <property type="entry name" value="SMP_LBD"/>
</dbReference>
<dbReference type="Pfam" id="PF25669">
    <property type="entry name" value="SMP_MUG190-like"/>
    <property type="match status" value="1"/>
</dbReference>
<organism evidence="15 16">
    <name type="scientific">Drechslerella stenobrocha 248</name>
    <dbReference type="NCBI Taxonomy" id="1043628"/>
    <lineage>
        <taxon>Eukaryota</taxon>
        <taxon>Fungi</taxon>
        <taxon>Dikarya</taxon>
        <taxon>Ascomycota</taxon>
        <taxon>Pezizomycotina</taxon>
        <taxon>Orbiliomycetes</taxon>
        <taxon>Orbiliales</taxon>
        <taxon>Orbiliaceae</taxon>
        <taxon>Drechslerella</taxon>
    </lineage>
</organism>
<evidence type="ECO:0000256" key="10">
    <source>
        <dbReference type="ARBA" id="ARBA00023136"/>
    </source>
</evidence>
<feature type="region of interest" description="Disordered" evidence="11">
    <location>
        <begin position="1467"/>
        <end position="1501"/>
    </location>
</feature>
<name>W7HKQ0_9PEZI</name>
<dbReference type="PROSITE" id="PS50004">
    <property type="entry name" value="C2"/>
    <property type="match status" value="4"/>
</dbReference>
<reference evidence="15 16" key="1">
    <citation type="submission" date="2013-05" db="EMBL/GenBank/DDBJ databases">
        <title>Drechslerella stenobrocha genome reveals carnivorous origination and mechanical trapping mechanism of predatory fungi.</title>
        <authorList>
            <person name="Liu X."/>
            <person name="Zhang W."/>
            <person name="Liu K."/>
        </authorList>
    </citation>
    <scope>NUCLEOTIDE SEQUENCE [LARGE SCALE GENOMIC DNA]</scope>
    <source>
        <strain evidence="15 16">248</strain>
    </source>
</reference>
<dbReference type="SMART" id="SM00239">
    <property type="entry name" value="C2"/>
    <property type="match status" value="4"/>
</dbReference>
<evidence type="ECO:0000313" key="16">
    <source>
        <dbReference type="Proteomes" id="UP000024837"/>
    </source>
</evidence>
<feature type="compositionally biased region" description="Polar residues" evidence="11">
    <location>
        <begin position="1309"/>
        <end position="1338"/>
    </location>
</feature>
<feature type="compositionally biased region" description="Low complexity" evidence="11">
    <location>
        <begin position="55"/>
        <end position="68"/>
    </location>
</feature>
<dbReference type="GO" id="GO:0061817">
    <property type="term" value="P:endoplasmic reticulum-plasma membrane tethering"/>
    <property type="evidence" value="ECO:0007669"/>
    <property type="project" value="InterPro"/>
</dbReference>
<feature type="compositionally biased region" description="Basic residues" evidence="11">
    <location>
        <begin position="1484"/>
        <end position="1495"/>
    </location>
</feature>
<keyword evidence="7 12" id="KW-1133">Transmembrane helix</keyword>
<gene>
    <name evidence="15" type="ORF">DRE_01486</name>
</gene>
<dbReference type="GO" id="GO:0071944">
    <property type="term" value="C:cell periphery"/>
    <property type="evidence" value="ECO:0007669"/>
    <property type="project" value="UniProtKB-ARBA"/>
</dbReference>
<dbReference type="InterPro" id="IPR017147">
    <property type="entry name" value="Tricalbin"/>
</dbReference>
<evidence type="ECO:0000256" key="11">
    <source>
        <dbReference type="SAM" id="MobiDB-lite"/>
    </source>
</evidence>
<dbReference type="InterPro" id="IPR037762">
    <property type="entry name" value="C2C_Tricalbin"/>
</dbReference>
<dbReference type="InterPro" id="IPR037756">
    <property type="entry name" value="C2D_Tricalbin"/>
</dbReference>
<protein>
    <recommendedName>
        <fullName evidence="17">Tricalbin</fullName>
    </recommendedName>
</protein>
<dbReference type="PANTHER" id="PTHR46980">
    <property type="entry name" value="TRICALBIN-1-RELATED"/>
    <property type="match status" value="1"/>
</dbReference>
<evidence type="ECO:0000256" key="4">
    <source>
        <dbReference type="ARBA" id="ARBA00022692"/>
    </source>
</evidence>
<dbReference type="InterPro" id="IPR056910">
    <property type="entry name" value="TCB1-3_C2"/>
</dbReference>
<dbReference type="CDD" id="cd04052">
    <property type="entry name" value="C2B_Tricalbin-like"/>
    <property type="match status" value="1"/>
</dbReference>
<dbReference type="EMBL" id="KI966457">
    <property type="protein sequence ID" value="EWC43599.1"/>
    <property type="molecule type" value="Genomic_DNA"/>
</dbReference>
<keyword evidence="10 12" id="KW-0472">Membrane</keyword>
<feature type="region of interest" description="Disordered" evidence="11">
    <location>
        <begin position="1276"/>
        <end position="1352"/>
    </location>
</feature>
<feature type="region of interest" description="Disordered" evidence="11">
    <location>
        <begin position="901"/>
        <end position="933"/>
    </location>
</feature>
<evidence type="ECO:0008006" key="17">
    <source>
        <dbReference type="Google" id="ProtNLM"/>
    </source>
</evidence>
<evidence type="ECO:0000256" key="7">
    <source>
        <dbReference type="ARBA" id="ARBA00022989"/>
    </source>
</evidence>
<dbReference type="Proteomes" id="UP000024837">
    <property type="component" value="Unassembled WGS sequence"/>
</dbReference>
<sequence length="1501" mass="165736">MATTAPAPVPTPPPPQINTPATPPDSPSRPHTLDPKMSGDAIQEQLKNDALRSGVPAFKFDPAAPPAEKAAEALKAVPDELKLQPSTKAAPLVDPESSTPKPEKLISRSTTPANADKNKEKDKGPVYVNGHPKAGDGDWSRTGWAPRFGTGIDESAAAVAAVAAAASATAPAEEIDPDKATWLDQNLDNKFYGDWYHNAGIIIGACIMSWLVALLGGGLAWVVIVCSICMTYYRTSIKRFRRNVRDDLNRETALKRLATDSESVDWINMFLIKFWPIYQPILSATVINSVDQVLSTATPAFLDSLRLETFTLGSKPPRLEHVRSYPKTEDDIIEMDWKFSFNPHETSDMTAMQIRGQVNPKIVLEIRVGKGLASKGLPVIVENFACSGEMKVKLKLQTNFPHVEKVDVCFLRPPQLDFVCKPLGGDLLGLDIGLMPGLKTFILDMVHANLRPMFYAPHVFTLNIAQMLAGASVETAIGVVAVTVHNAQGLRDPDKSGAPDPYVSICMNGREELARTHTKRENSNPRWNETIYLTINSFNDAVWLRTFDFNEFRKDKELGVATFPLKSLEEGEPEQDNLQIPILYNLKPRGVMTCDFRFFPVLTGAKNADGTTSLVPELNTGILRYSIHRAKQLDYTKSMIGQLSPYASLIINSRKVKETKVVKRNNNPIWEEHVEILIKDRANCRLGVILKDSRDLSEDPTIGYYQLKLNDMIDATAKGQDWFPLSGVNTGKVQIKAQWKPVALKGGLGGDSGYIKPIGVMRIHLVRAKDLRNVEKLGKSDPYVRVLLSGVEKAKTVTFEENLNPTWDEILYVPVHSNREKVTLEVMDSEKVSKDRPLGQYDFDVAPYIKESEEIEGEFLSHTERLEQSVPLILDRTRIPKGVLTFNVSFYPTMNIAEIEAEKPKEESSSEEADSDVESKAARPTSPTVASSEVDMLDAAEKEVEGEVPVKKKSEPVKLTDEELLQQNAGLLVFKIHEVDITDRDCYLKVMMDDFLFPAFMSPKIRIRKGKLEEIGDAFVRELEFSRITLQLVQQHKERAQGTVVAELHGNTLSLLKQCLHKPTVLTLRSKEHGVSKVTVTLNYIPVIMRLDERESMTNMGSLRVDVLDGDDLPAADRNGKSDPYVIFELNGERVYKTEVQKKTLHPAWNEFFQVELASKFNAEFKCRVYDWDLAGDDDFLGAAQIDLSKVDPFVKSVAIVPLDGKSGSIRLAFVFTPSYVVRQRRTTATFSGTFAVPGKIVTNVAGVPIKGITKVGGGVIKGASFLGKGLAGLGKKDKNEESSDDGYSSQNASIPELPTVVDIEHRSSTSGSPTRKSASNRDSANLSLNPFSGQTPFGSHRSQKSIGGGSILPETGNATITLVSATGFEEGKKLRVHIVTTTKGKEREIFKSKTNKYTGGVLHWLNDESVSHACTPDASFKIELYHDSRFPGADDKLGEGFLVLSDSESPTEVVVPVASGQITFKTSFRGAGDERTPRPSSAHSHRRSFFHTKSRNNSPP</sequence>
<dbReference type="PROSITE" id="PS51847">
    <property type="entry name" value="SMP"/>
    <property type="match status" value="1"/>
</dbReference>
<dbReference type="HOGENOM" id="CLU_001661_0_0_1"/>
<evidence type="ECO:0000256" key="1">
    <source>
        <dbReference type="ARBA" id="ARBA00004586"/>
    </source>
</evidence>
<evidence type="ECO:0000256" key="12">
    <source>
        <dbReference type="SAM" id="Phobius"/>
    </source>
</evidence>
<accession>W7HKQ0</accession>
<dbReference type="Pfam" id="PF24920">
    <property type="entry name" value="C2_TCB1"/>
    <property type="match status" value="1"/>
</dbReference>
<dbReference type="CDD" id="cd21678">
    <property type="entry name" value="SMP_TCB"/>
    <property type="match status" value="1"/>
</dbReference>
<feature type="region of interest" description="Disordered" evidence="11">
    <location>
        <begin position="1"/>
        <end position="142"/>
    </location>
</feature>
<evidence type="ECO:0000256" key="6">
    <source>
        <dbReference type="ARBA" id="ARBA00022824"/>
    </source>
</evidence>
<feature type="transmembrane region" description="Helical" evidence="12">
    <location>
        <begin position="207"/>
        <end position="233"/>
    </location>
</feature>
<evidence type="ECO:0000259" key="13">
    <source>
        <dbReference type="PROSITE" id="PS50004"/>
    </source>
</evidence>
<keyword evidence="4 12" id="KW-0812">Transmembrane</keyword>
<dbReference type="PIRSF" id="PIRSF037232">
    <property type="entry name" value="Tricalbin"/>
    <property type="match status" value="1"/>
</dbReference>
<evidence type="ECO:0000256" key="3">
    <source>
        <dbReference type="ARBA" id="ARBA00022553"/>
    </source>
</evidence>
<dbReference type="CDD" id="cd04045">
    <property type="entry name" value="C2C_Tricalbin-like"/>
    <property type="match status" value="1"/>
</dbReference>
<keyword evidence="8" id="KW-0445">Lipid transport</keyword>
<evidence type="ECO:0000256" key="9">
    <source>
        <dbReference type="ARBA" id="ARBA00023121"/>
    </source>
</evidence>
<evidence type="ECO:0000256" key="2">
    <source>
        <dbReference type="ARBA" id="ARBA00022448"/>
    </source>
</evidence>
<dbReference type="GO" id="GO:0008289">
    <property type="term" value="F:lipid binding"/>
    <property type="evidence" value="ECO:0007669"/>
    <property type="project" value="UniProtKB-KW"/>
</dbReference>
<feature type="domain" description="C2" evidence="13">
    <location>
        <begin position="461"/>
        <end position="578"/>
    </location>
</feature>
<feature type="domain" description="C2" evidence="13">
    <location>
        <begin position="740"/>
        <end position="859"/>
    </location>
</feature>
<dbReference type="OrthoDB" id="1029639at2759"/>
<dbReference type="CDD" id="cd04044">
    <property type="entry name" value="C2A_Tricalbin-like"/>
    <property type="match status" value="1"/>
</dbReference>
<dbReference type="CDD" id="cd04040">
    <property type="entry name" value="C2D_Tricalbin-like"/>
    <property type="match status" value="1"/>
</dbReference>
<evidence type="ECO:0000259" key="14">
    <source>
        <dbReference type="PROSITE" id="PS51847"/>
    </source>
</evidence>
<dbReference type="Pfam" id="PF00168">
    <property type="entry name" value="C2"/>
    <property type="match status" value="4"/>
</dbReference>
<dbReference type="InterPro" id="IPR037765">
    <property type="entry name" value="C2B_Tricalbin"/>
</dbReference>
<feature type="domain" description="C2" evidence="13">
    <location>
        <begin position="1081"/>
        <end position="1202"/>
    </location>
</feature>
<keyword evidence="5" id="KW-0677">Repeat</keyword>
<feature type="domain" description="SMP-LTD" evidence="14">
    <location>
        <begin position="260"/>
        <end position="465"/>
    </location>
</feature>
<dbReference type="InterPro" id="IPR000008">
    <property type="entry name" value="C2_dom"/>
</dbReference>
<keyword evidence="16" id="KW-1185">Reference proteome</keyword>
<evidence type="ECO:0000256" key="8">
    <source>
        <dbReference type="ARBA" id="ARBA00023055"/>
    </source>
</evidence>
<dbReference type="GO" id="GO:0005789">
    <property type="term" value="C:endoplasmic reticulum membrane"/>
    <property type="evidence" value="ECO:0007669"/>
    <property type="project" value="UniProtKB-SubCell"/>
</dbReference>
<feature type="compositionally biased region" description="Basic and acidic residues" evidence="11">
    <location>
        <begin position="69"/>
        <end position="82"/>
    </location>
</feature>
<dbReference type="InterPro" id="IPR037761">
    <property type="entry name" value="C2A_Tricalbin"/>
</dbReference>
<dbReference type="Gene3D" id="2.60.40.150">
    <property type="entry name" value="C2 domain"/>
    <property type="match status" value="4"/>
</dbReference>
<keyword evidence="3" id="KW-0597">Phosphoprotein</keyword>
<dbReference type="InterPro" id="IPR035892">
    <property type="entry name" value="C2_domain_sf"/>
</dbReference>